<dbReference type="GO" id="GO:0004300">
    <property type="term" value="F:enoyl-CoA hydratase activity"/>
    <property type="evidence" value="ECO:0007669"/>
    <property type="project" value="TreeGrafter"/>
</dbReference>
<dbReference type="Proteomes" id="UP000037179">
    <property type="component" value="Unassembled WGS sequence"/>
</dbReference>
<feature type="domain" description="Peroxisomal multifunctional enzyme type 2-like N-terminal" evidence="3">
    <location>
        <begin position="18"/>
        <end position="147"/>
    </location>
</feature>
<dbReference type="SUPFAM" id="SSF54637">
    <property type="entry name" value="Thioesterase/thiol ester dehydrase-isomerase"/>
    <property type="match status" value="2"/>
</dbReference>
<dbReference type="InterPro" id="IPR054357">
    <property type="entry name" value="MFE-2_N"/>
</dbReference>
<keyword evidence="6" id="KW-1185">Reference proteome</keyword>
<dbReference type="EMBL" id="BBYQ01000010">
    <property type="protein sequence ID" value="GAP26790.1"/>
    <property type="molecule type" value="Genomic_DNA"/>
</dbReference>
<gene>
    <name evidence="4" type="ORF">NS506_01256</name>
    <name evidence="5" type="ORF">NSK11_contig00010-0041</name>
</gene>
<dbReference type="GeneID" id="93370854"/>
<dbReference type="GO" id="GO:0003857">
    <property type="term" value="F:(3S)-3-hydroxyacyl-CoA dehydrogenase (NAD+) activity"/>
    <property type="evidence" value="ECO:0007669"/>
    <property type="project" value="TreeGrafter"/>
</dbReference>
<dbReference type="PANTHER" id="PTHR13078">
    <property type="entry name" value="PEROXISOMAL MULTIFUNCTIONAL ENZYME TYPE 2-RELATED"/>
    <property type="match status" value="1"/>
</dbReference>
<dbReference type="Gene3D" id="3.10.129.10">
    <property type="entry name" value="Hotdog Thioesterase"/>
    <property type="match status" value="1"/>
</dbReference>
<evidence type="ECO:0000313" key="7">
    <source>
        <dbReference type="Proteomes" id="UP000180166"/>
    </source>
</evidence>
<name>A0A0B8N9H4_9NOCA</name>
<keyword evidence="4" id="KW-0560">Oxidoreductase</keyword>
<protein>
    <submittedName>
        <fullName evidence="5">Dehydrogenase</fullName>
    </submittedName>
    <submittedName>
        <fullName evidence="4">Peroxisomal multifunctional enzyme type</fullName>
        <ecNumber evidence="4">1.-.-.-</ecNumber>
    </submittedName>
</protein>
<dbReference type="Proteomes" id="UP000180166">
    <property type="component" value="Chromosome"/>
</dbReference>
<dbReference type="Pfam" id="PF01575">
    <property type="entry name" value="MaoC_dehydratas"/>
    <property type="match status" value="1"/>
</dbReference>
<dbReference type="GO" id="GO:0006635">
    <property type="term" value="P:fatty acid beta-oxidation"/>
    <property type="evidence" value="ECO:0007669"/>
    <property type="project" value="TreeGrafter"/>
</dbReference>
<dbReference type="AlphaFoldDB" id="A0A0B8N9H4"/>
<dbReference type="GO" id="GO:0044594">
    <property type="term" value="F:17-beta-hydroxysteroid dehydrogenase (NAD+) activity"/>
    <property type="evidence" value="ECO:0007669"/>
    <property type="project" value="TreeGrafter"/>
</dbReference>
<dbReference type="Pfam" id="PF22622">
    <property type="entry name" value="MFE-2_hydrat-2_N"/>
    <property type="match status" value="1"/>
</dbReference>
<accession>A0A0B8N9H4</accession>
<proteinExistence type="inferred from homology"/>
<dbReference type="EC" id="1.-.-.-" evidence="4"/>
<dbReference type="CDD" id="cd03448">
    <property type="entry name" value="HDE_HSD"/>
    <property type="match status" value="1"/>
</dbReference>
<organism evidence="4 7">
    <name type="scientific">Nocardia seriolae</name>
    <dbReference type="NCBI Taxonomy" id="37332"/>
    <lineage>
        <taxon>Bacteria</taxon>
        <taxon>Bacillati</taxon>
        <taxon>Actinomycetota</taxon>
        <taxon>Actinomycetes</taxon>
        <taxon>Mycobacteriales</taxon>
        <taxon>Nocardiaceae</taxon>
        <taxon>Nocardia</taxon>
    </lineage>
</organism>
<comment type="similarity">
    <text evidence="1">Belongs to the enoyl-CoA hydratase/isomerase family.</text>
</comment>
<dbReference type="EMBL" id="CP017839">
    <property type="protein sequence ID" value="APA95329.1"/>
    <property type="molecule type" value="Genomic_DNA"/>
</dbReference>
<dbReference type="OrthoDB" id="5522043at2"/>
<evidence type="ECO:0000313" key="4">
    <source>
        <dbReference type="EMBL" id="APA95329.1"/>
    </source>
</evidence>
<reference evidence="4 7" key="3">
    <citation type="submission" date="2016-10" db="EMBL/GenBank/DDBJ databases">
        <title>Genome sequence of Nocardia seriolae strain EM150506, isolated from Anguila japonica.</title>
        <authorList>
            <person name="Han H.-J."/>
        </authorList>
    </citation>
    <scope>NUCLEOTIDE SEQUENCE [LARGE SCALE GENOMIC DNA]</scope>
    <source>
        <strain evidence="4 7">EM150506</strain>
    </source>
</reference>
<evidence type="ECO:0000256" key="1">
    <source>
        <dbReference type="ARBA" id="ARBA00005254"/>
    </source>
</evidence>
<dbReference type="KEGG" id="nsr:NS506_01256"/>
<evidence type="ECO:0000313" key="5">
    <source>
        <dbReference type="EMBL" id="GAP26790.1"/>
    </source>
</evidence>
<reference evidence="5 6" key="2">
    <citation type="journal article" date="2016" name="Genome Announc.">
        <title>Draft Genome Sequence of Erythromycin- and Oxytetracycline-Sensitive Nocardia seriolae Strain U-1 (NBRC 110359).</title>
        <authorList>
            <person name="Imajoh M."/>
            <person name="Sukeda M."/>
            <person name="Shimizu M."/>
            <person name="Yamane J."/>
            <person name="Ohnishi K."/>
            <person name="Oshima S."/>
        </authorList>
    </citation>
    <scope>NUCLEOTIDE SEQUENCE [LARGE SCALE GENOMIC DNA]</scope>
    <source>
        <strain evidence="5 6">U-1</strain>
    </source>
</reference>
<evidence type="ECO:0000313" key="6">
    <source>
        <dbReference type="Proteomes" id="UP000037179"/>
    </source>
</evidence>
<dbReference type="PANTHER" id="PTHR13078:SF59">
    <property type="entry name" value="ENOYL-COA HYDRATASE CHSH3"/>
    <property type="match status" value="1"/>
</dbReference>
<dbReference type="RefSeq" id="WP_033085611.1">
    <property type="nucleotide sequence ID" value="NZ_AP017900.1"/>
</dbReference>
<evidence type="ECO:0000259" key="2">
    <source>
        <dbReference type="Pfam" id="PF01575"/>
    </source>
</evidence>
<dbReference type="InterPro" id="IPR002539">
    <property type="entry name" value="MaoC-like_dom"/>
</dbReference>
<dbReference type="InterPro" id="IPR029069">
    <property type="entry name" value="HotDog_dom_sf"/>
</dbReference>
<feature type="domain" description="MaoC-like" evidence="2">
    <location>
        <begin position="163"/>
        <end position="267"/>
    </location>
</feature>
<evidence type="ECO:0000259" key="3">
    <source>
        <dbReference type="Pfam" id="PF22622"/>
    </source>
</evidence>
<sequence length="286" mass="31017">MPIDLNVALGAKIPAREFSWSAGDVQTYNLALGAGNRWTDPAELRYVDDRDPAVLPSFATVAPSFHETEPPKVKFDGIDIDLAKVVHGSQEIIVHRPIPASGKGSVSGRISEIWDKGSNAVIWREDTAVGSDGEVLWTARSSIFAKGEGGFGGDRGPSTKTELPDRAPDFEVLTPTLPQQALLYRMCGDRNPLHSDPEFARNAGFPNPILHGLCTYGLVLKTATDTVLSSDVSRVKGFRARFAGVMYPGETLRSRIWQQDGELIIAVTVVERDDAPILADVVLTHS</sequence>
<reference evidence="6" key="1">
    <citation type="submission" date="2015-07" db="EMBL/GenBank/DDBJ databases">
        <title>Nocardia seriolae U-1 whole genome shotgun sequence.</title>
        <authorList>
            <person name="Imajoh M."/>
            <person name="Fukumoto Y."/>
            <person name="Sukeda M."/>
            <person name="Yamane J."/>
            <person name="Yamasaki K."/>
            <person name="Shimizu M."/>
            <person name="Ohnishi K."/>
            <person name="Oshima S."/>
        </authorList>
    </citation>
    <scope>NUCLEOTIDE SEQUENCE [LARGE SCALE GENOMIC DNA]</scope>
    <source>
        <strain evidence="6">U-1</strain>
    </source>
</reference>